<evidence type="ECO:0000256" key="1">
    <source>
        <dbReference type="ARBA" id="ARBA00004496"/>
    </source>
</evidence>
<dbReference type="FunFam" id="1.10.167.10:FF:000001">
    <property type="entry name" value="Putative regulator of g-protein signaling 12"/>
    <property type="match status" value="1"/>
</dbReference>
<dbReference type="GO" id="GO:0005634">
    <property type="term" value="C:nucleus"/>
    <property type="evidence" value="ECO:0007669"/>
    <property type="project" value="TreeGrafter"/>
</dbReference>
<comment type="subcellular location">
    <subcellularLocation>
        <location evidence="1">Cytoplasm</location>
    </subcellularLocation>
</comment>
<organism evidence="8 9">
    <name type="scientific">Takifugu rubripes</name>
    <name type="common">Japanese pufferfish</name>
    <name type="synonym">Fugu rubripes</name>
    <dbReference type="NCBI Taxonomy" id="31033"/>
    <lineage>
        <taxon>Eukaryota</taxon>
        <taxon>Metazoa</taxon>
        <taxon>Chordata</taxon>
        <taxon>Craniata</taxon>
        <taxon>Vertebrata</taxon>
        <taxon>Euteleostomi</taxon>
        <taxon>Actinopterygii</taxon>
        <taxon>Neopterygii</taxon>
        <taxon>Teleostei</taxon>
        <taxon>Neoteleostei</taxon>
        <taxon>Acanthomorphata</taxon>
        <taxon>Eupercaria</taxon>
        <taxon>Tetraodontiformes</taxon>
        <taxon>Tetradontoidea</taxon>
        <taxon>Tetraodontidae</taxon>
        <taxon>Takifugu</taxon>
    </lineage>
</organism>
<dbReference type="AlphaFoldDB" id="H2S6E1"/>
<dbReference type="GO" id="GO:0008277">
    <property type="term" value="P:regulation of G protein-coupled receptor signaling pathway"/>
    <property type="evidence" value="ECO:0007669"/>
    <property type="project" value="TreeGrafter"/>
</dbReference>
<reference evidence="8" key="3">
    <citation type="submission" date="2025-09" db="UniProtKB">
        <authorList>
            <consortium name="Ensembl"/>
        </authorList>
    </citation>
    <scope>IDENTIFICATION</scope>
</reference>
<evidence type="ECO:0000259" key="6">
    <source>
        <dbReference type="PROSITE" id="PS50132"/>
    </source>
</evidence>
<dbReference type="PROSITE" id="PS50898">
    <property type="entry name" value="RBD"/>
    <property type="match status" value="2"/>
</dbReference>
<evidence type="ECO:0000256" key="2">
    <source>
        <dbReference type="ARBA" id="ARBA00022468"/>
    </source>
</evidence>
<dbReference type="GO" id="GO:0051301">
    <property type="term" value="P:cell division"/>
    <property type="evidence" value="ECO:0007669"/>
    <property type="project" value="TreeGrafter"/>
</dbReference>
<feature type="domain" description="RBD" evidence="7">
    <location>
        <begin position="389"/>
        <end position="459"/>
    </location>
</feature>
<evidence type="ECO:0000313" key="9">
    <source>
        <dbReference type="Proteomes" id="UP000005226"/>
    </source>
</evidence>
<dbReference type="SMART" id="SM00390">
    <property type="entry name" value="GoLoco"/>
    <property type="match status" value="1"/>
</dbReference>
<dbReference type="Gene3D" id="3.10.20.90">
    <property type="entry name" value="Phosphatidylinositol 3-kinase Catalytic Subunit, Chain A, domain 1"/>
    <property type="match status" value="2"/>
</dbReference>
<feature type="domain" description="RBD" evidence="7">
    <location>
        <begin position="316"/>
        <end position="387"/>
    </location>
</feature>
<dbReference type="OrthoDB" id="196547at2759"/>
<dbReference type="GO" id="GO:0005737">
    <property type="term" value="C:cytoplasm"/>
    <property type="evidence" value="ECO:0007669"/>
    <property type="project" value="UniProtKB-SubCell"/>
</dbReference>
<dbReference type="SUPFAM" id="SSF54236">
    <property type="entry name" value="Ubiquitin-like"/>
    <property type="match status" value="2"/>
</dbReference>
<dbReference type="GeneID" id="101073385"/>
<dbReference type="SUPFAM" id="SSF48097">
    <property type="entry name" value="Regulator of G-protein signaling, RGS"/>
    <property type="match status" value="1"/>
</dbReference>
<dbReference type="PROSITE" id="PS50877">
    <property type="entry name" value="GOLOCO"/>
    <property type="match status" value="1"/>
</dbReference>
<evidence type="ECO:0000256" key="3">
    <source>
        <dbReference type="ARBA" id="ARBA00022490"/>
    </source>
</evidence>
<gene>
    <name evidence="8" type="primary">rgs14b</name>
</gene>
<dbReference type="GO" id="GO:0007051">
    <property type="term" value="P:spindle organization"/>
    <property type="evidence" value="ECO:0007669"/>
    <property type="project" value="TreeGrafter"/>
</dbReference>
<feature type="compositionally biased region" description="Polar residues" evidence="5">
    <location>
        <begin position="227"/>
        <end position="242"/>
    </location>
</feature>
<dbReference type="Pfam" id="PF02196">
    <property type="entry name" value="RBD"/>
    <property type="match status" value="1"/>
</dbReference>
<name>H2S6E1_TAKRU</name>
<dbReference type="Gene3D" id="1.10.196.10">
    <property type="match status" value="1"/>
</dbReference>
<dbReference type="CTD" id="100003648"/>
<evidence type="ECO:0000256" key="5">
    <source>
        <dbReference type="SAM" id="MobiDB-lite"/>
    </source>
</evidence>
<accession>H2S6E1</accession>
<reference evidence="8" key="2">
    <citation type="submission" date="2025-08" db="UniProtKB">
        <authorList>
            <consortium name="Ensembl"/>
        </authorList>
    </citation>
    <scope>IDENTIFICATION</scope>
</reference>
<dbReference type="SMART" id="SM00455">
    <property type="entry name" value="RBD"/>
    <property type="match status" value="2"/>
</dbReference>
<proteinExistence type="predicted"/>
<dbReference type="SMART" id="SM00315">
    <property type="entry name" value="RGS"/>
    <property type="match status" value="1"/>
</dbReference>
<evidence type="ECO:0000313" key="8">
    <source>
        <dbReference type="Ensembl" id="ENSTRUP00000007963.3"/>
    </source>
</evidence>
<dbReference type="Ensembl" id="ENSTRUT00000008011.3">
    <property type="protein sequence ID" value="ENSTRUP00000007963.3"/>
    <property type="gene ID" value="ENSTRUG00000003396.3"/>
</dbReference>
<dbReference type="InterPro" id="IPR029071">
    <property type="entry name" value="Ubiquitin-like_domsf"/>
</dbReference>
<feature type="region of interest" description="Disordered" evidence="5">
    <location>
        <begin position="46"/>
        <end position="68"/>
    </location>
</feature>
<keyword evidence="9" id="KW-1185">Reference proteome</keyword>
<dbReference type="InterPro" id="IPR024066">
    <property type="entry name" value="RGS_subdom1/3"/>
</dbReference>
<dbReference type="InterPro" id="IPR044926">
    <property type="entry name" value="RGS_subdomain_2"/>
</dbReference>
<sequence>MLSFRVICRRVSHLAKVAATKQFRNYEKWHKTSVDFNKSQAVSDGELNMSTRPAGRSSNLSLPGTPGGDMDSAKRVLSWAVSFEKLLEDPCGVHHFTAFLKSEVSAENILFWQACEKFKKIPAASVDELKEEARSIYNVYLSEDAPYPVNIDDTAKTEETDLEVPTSDMFNKAQAQIFKLMKMDSYRRFVRSPLYQSCTLASVEGELLPQPGHMASWDDVAAMSQSLGNKKNKQSESNNLTAAKTEKCHQKRGSFGVTIDANSYGFTSRKDAQMPTKSGSSVELGPLYWRLENGKSGPRSPEQDNGGMNRLGMESGYCCVYLPDGSASLAPTRDGQLIKDMLSSLCEKRGFPLKDVVIYLHGKDKQPLSLDQDCCVLRDQQVTLELRVKFVLEIAFTGKTLGIVAKSSKTVQEAISAVLQKHNLKPQDASVNIVGSNDPVKMTSTVFRLTNKTLRLDKVKGKDNSRAGSTAAATQTTPGSEGGLDTRTPNKPQIRPHRNREMDGFLDMLTRAQCCRVDDQRGLLTKEHLEVPLFLQLPSDQRKADINPEEASSNNGESKEVKDETSAVETPDSAQAKPKDLKETSV</sequence>
<dbReference type="GO" id="GO:0005096">
    <property type="term" value="F:GTPase activator activity"/>
    <property type="evidence" value="ECO:0007669"/>
    <property type="project" value="UniProtKB-KW"/>
</dbReference>
<evidence type="ECO:0000256" key="4">
    <source>
        <dbReference type="ARBA" id="ARBA00022737"/>
    </source>
</evidence>
<feature type="region of interest" description="Disordered" evidence="5">
    <location>
        <begin position="227"/>
        <end position="247"/>
    </location>
</feature>
<dbReference type="Proteomes" id="UP000005226">
    <property type="component" value="Chromosome 14"/>
</dbReference>
<dbReference type="PANTHER" id="PTHR45945">
    <property type="entry name" value="REGULATOR OF G-PROTEIN SIGNALING LOCO"/>
    <property type="match status" value="1"/>
</dbReference>
<keyword evidence="3" id="KW-0963">Cytoplasm</keyword>
<feature type="region of interest" description="Disordered" evidence="5">
    <location>
        <begin position="458"/>
        <end position="500"/>
    </location>
</feature>
<reference evidence="8 9" key="1">
    <citation type="journal article" date="2011" name="Genome Biol. Evol.">
        <title>Integration of the genetic map and genome assembly of fugu facilitates insights into distinct features of genome evolution in teleosts and mammals.</title>
        <authorList>
            <person name="Kai W."/>
            <person name="Kikuchi K."/>
            <person name="Tohari S."/>
            <person name="Chew A.K."/>
            <person name="Tay A."/>
            <person name="Fujiwara A."/>
            <person name="Hosoya S."/>
            <person name="Suetake H."/>
            <person name="Naruse K."/>
            <person name="Brenner S."/>
            <person name="Suzuki Y."/>
            <person name="Venkatesh B."/>
        </authorList>
    </citation>
    <scope>NUCLEOTIDE SEQUENCE [LARGE SCALE GENOMIC DNA]</scope>
</reference>
<dbReference type="Gene3D" id="1.10.167.10">
    <property type="entry name" value="Regulator of G-protein Signalling 4, domain 2"/>
    <property type="match status" value="1"/>
</dbReference>
<feature type="compositionally biased region" description="Polar residues" evidence="5">
    <location>
        <begin position="466"/>
        <end position="479"/>
    </location>
</feature>
<keyword evidence="4" id="KW-0677">Repeat</keyword>
<feature type="region of interest" description="Disordered" evidence="5">
    <location>
        <begin position="540"/>
        <end position="586"/>
    </location>
</feature>
<dbReference type="GeneTree" id="ENSGT00940000166254"/>
<dbReference type="GO" id="GO:0007165">
    <property type="term" value="P:signal transduction"/>
    <property type="evidence" value="ECO:0007669"/>
    <property type="project" value="InterPro"/>
</dbReference>
<dbReference type="Pfam" id="PF00615">
    <property type="entry name" value="RGS"/>
    <property type="match status" value="1"/>
</dbReference>
<dbReference type="InterPro" id="IPR016137">
    <property type="entry name" value="RGS"/>
</dbReference>
<feature type="compositionally biased region" description="Polar residues" evidence="5">
    <location>
        <begin position="46"/>
        <end position="62"/>
    </location>
</feature>
<dbReference type="RefSeq" id="XP_011608952.1">
    <property type="nucleotide sequence ID" value="XM_011610650.2"/>
</dbReference>
<feature type="compositionally biased region" description="Basic and acidic residues" evidence="5">
    <location>
        <begin position="577"/>
        <end position="586"/>
    </location>
</feature>
<dbReference type="InterPro" id="IPR036305">
    <property type="entry name" value="RGS_sf"/>
</dbReference>
<dbReference type="InterPro" id="IPR003109">
    <property type="entry name" value="GoLoco_motif"/>
</dbReference>
<dbReference type="OMA" id="MAKNCNA"/>
<dbReference type="PROSITE" id="PS50132">
    <property type="entry name" value="RGS"/>
    <property type="match status" value="1"/>
</dbReference>
<dbReference type="GO" id="GO:0005886">
    <property type="term" value="C:plasma membrane"/>
    <property type="evidence" value="ECO:0007669"/>
    <property type="project" value="TreeGrafter"/>
</dbReference>
<keyword evidence="2" id="KW-0343">GTPase activation</keyword>
<dbReference type="InterPro" id="IPR046995">
    <property type="entry name" value="RGS10/12/14-like"/>
</dbReference>
<feature type="domain" description="RGS" evidence="6">
    <location>
        <begin position="82"/>
        <end position="199"/>
    </location>
</feature>
<dbReference type="PRINTS" id="PR01301">
    <property type="entry name" value="RGSPROTEIN"/>
</dbReference>
<dbReference type="InterPro" id="IPR003116">
    <property type="entry name" value="RBD_dom"/>
</dbReference>
<dbReference type="InParanoid" id="H2S6E1"/>
<evidence type="ECO:0000259" key="7">
    <source>
        <dbReference type="PROSITE" id="PS50898"/>
    </source>
</evidence>
<dbReference type="PANTHER" id="PTHR45945:SF2">
    <property type="entry name" value="REGULATOR OF G-PROTEIN SIGNALING 14"/>
    <property type="match status" value="1"/>
</dbReference>
<protein>
    <submittedName>
        <fullName evidence="8">Regulator of G protein signaling 14a</fullName>
    </submittedName>
</protein>